<protein>
    <submittedName>
        <fullName evidence="1">LPS biosynthesis protein</fullName>
    </submittedName>
</protein>
<evidence type="ECO:0000313" key="1">
    <source>
        <dbReference type="EMBL" id="OGH59402.1"/>
    </source>
</evidence>
<proteinExistence type="predicted"/>
<dbReference type="InterPro" id="IPR020022">
    <property type="entry name" value="N-acetyl_sugar_amidoTrfase"/>
</dbReference>
<organism evidence="1 2">
    <name type="scientific">Candidatus Magasanikbacteria bacterium RIFCSPHIGHO2_01_FULL_33_34</name>
    <dbReference type="NCBI Taxonomy" id="1798671"/>
    <lineage>
        <taxon>Bacteria</taxon>
        <taxon>Candidatus Magasanikiibacteriota</taxon>
    </lineage>
</organism>
<dbReference type="SUPFAM" id="SSF52402">
    <property type="entry name" value="Adenine nucleotide alpha hydrolases-like"/>
    <property type="match status" value="1"/>
</dbReference>
<dbReference type="Proteomes" id="UP000177067">
    <property type="component" value="Unassembled WGS sequence"/>
</dbReference>
<sequence length="409" mass="48762">MKWCTKCIYPASSAVKLSFDENGVCSGCIVNAEKPKIDWDERAKMLQDLVEPYRSKTGGYDILIPVSGGKDSWYQTWYATEVLKLKPLLVTYHGNNYHPIGEKNLYKMRHTFDVDHIIGYPSIKVLKKLNRLTFRLMGDMSWHCHSGIFSFPVKMAVKYNVPLIMWGEHGRLDRGGQYSLYDLVEMSARDFHEHHQRGFNFRDLTDEGLEKIGRSKLREGLKENDFNFYQYPTMEEISDLGIRGIFLGNYVHWDMYKQTDFIMKELGWEPSPEPFERTYRTISNLDDKYETGIKDYLKYVKFGYGRCSDHVCKDIRLGYMTREEGIEMIKKYDHVRSKDFKFWFDYAGVSEEEFDKYCDENFYDPKIWWKDENNQWIKENIWDDQDTLEKKRIEHREWLKKNNIDVEPA</sequence>
<dbReference type="AlphaFoldDB" id="A0A1F6LJ19"/>
<name>A0A1F6LJ19_9BACT</name>
<dbReference type="EMBL" id="MFPS01000007">
    <property type="protein sequence ID" value="OGH59402.1"/>
    <property type="molecule type" value="Genomic_DNA"/>
</dbReference>
<reference evidence="1 2" key="1">
    <citation type="journal article" date="2016" name="Nat. Commun.">
        <title>Thousands of microbial genomes shed light on interconnected biogeochemical processes in an aquifer system.</title>
        <authorList>
            <person name="Anantharaman K."/>
            <person name="Brown C.T."/>
            <person name="Hug L.A."/>
            <person name="Sharon I."/>
            <person name="Castelle C.J."/>
            <person name="Probst A.J."/>
            <person name="Thomas B.C."/>
            <person name="Singh A."/>
            <person name="Wilkins M.J."/>
            <person name="Karaoz U."/>
            <person name="Brodie E.L."/>
            <person name="Williams K.H."/>
            <person name="Hubbard S.S."/>
            <person name="Banfield J.F."/>
        </authorList>
    </citation>
    <scope>NUCLEOTIDE SEQUENCE [LARGE SCALE GENOMIC DNA]</scope>
</reference>
<accession>A0A1F6LJ19</accession>
<dbReference type="NCBIfam" id="TIGR03573">
    <property type="entry name" value="WbuX"/>
    <property type="match status" value="1"/>
</dbReference>
<evidence type="ECO:0000313" key="2">
    <source>
        <dbReference type="Proteomes" id="UP000177067"/>
    </source>
</evidence>
<comment type="caution">
    <text evidence="1">The sequence shown here is derived from an EMBL/GenBank/DDBJ whole genome shotgun (WGS) entry which is preliminary data.</text>
</comment>
<gene>
    <name evidence="1" type="ORF">A2725_01070</name>
</gene>